<organism evidence="14 15">
    <name type="scientific">Alkalicoccobacillus murimartini</name>
    <dbReference type="NCBI Taxonomy" id="171685"/>
    <lineage>
        <taxon>Bacteria</taxon>
        <taxon>Bacillati</taxon>
        <taxon>Bacillota</taxon>
        <taxon>Bacilli</taxon>
        <taxon>Bacillales</taxon>
        <taxon>Bacillaceae</taxon>
        <taxon>Alkalicoccobacillus</taxon>
    </lineage>
</organism>
<dbReference type="Gene3D" id="3.40.50.300">
    <property type="entry name" value="P-loop containing nucleotide triphosphate hydrolases"/>
    <property type="match status" value="1"/>
</dbReference>
<evidence type="ECO:0000256" key="5">
    <source>
        <dbReference type="ARBA" id="ARBA00022705"/>
    </source>
</evidence>
<dbReference type="SUPFAM" id="SSF52540">
    <property type="entry name" value="P-loop containing nucleoside triphosphate hydrolases"/>
    <property type="match status" value="1"/>
</dbReference>
<keyword evidence="7" id="KW-0547">Nucleotide-binding</keyword>
<dbReference type="SMART" id="SM00382">
    <property type="entry name" value="AAA"/>
    <property type="match status" value="1"/>
</dbReference>
<feature type="domain" description="AAA+ ATPase" evidence="13">
    <location>
        <begin position="65"/>
        <end position="207"/>
    </location>
</feature>
<dbReference type="EC" id="2.7.7.7" evidence="2"/>
<dbReference type="InterPro" id="IPR022754">
    <property type="entry name" value="DNA_pol_III_gamma-3"/>
</dbReference>
<comment type="caution">
    <text evidence="14">The sequence shown here is derived from an EMBL/GenBank/DDBJ whole genome shotgun (WGS) entry which is preliminary data.</text>
</comment>
<keyword evidence="3 14" id="KW-0808">Transferase</keyword>
<keyword evidence="5" id="KW-0235">DNA replication</keyword>
<dbReference type="Pfam" id="PF22608">
    <property type="entry name" value="DNAX_ATPase_lid"/>
    <property type="match status" value="1"/>
</dbReference>
<dbReference type="InterPro" id="IPR050238">
    <property type="entry name" value="DNA_Rep/Repair_Clamp_Loader"/>
</dbReference>
<dbReference type="Pfam" id="PF13177">
    <property type="entry name" value="DNA_pol3_delta2"/>
    <property type="match status" value="1"/>
</dbReference>
<name>A0ABT9YNZ1_9BACI</name>
<sequence length="595" mass="66842">MQIELSYEKNLEVSIIEGREKRKGRDNGMGYQALYRVWRPQLLKDVVGQTHLTKTLQNALVQNKFSHAYLFSGPRGTGKTSAAKIFAKAINCEQAPTAEPCNECAACRGISNGSIVDVMEIDAASNNGVDEIRDIRDKVKFAPSEVHYKVYIIDEVHMLSTGAFNALLKTLEEPPPHAVFILATTEPHKIPLTIISRCQRFDFKPISSEAMIYRMKEILEADDVHVEEEALHLIVQAADGGMRDALSLLDQAISFSDEVVSGESVRLITGAVSRQSLASVVLGLHDGQPSELLQTIDQVLKDGKDPKRFVEDLLYYFRDVLLYKTAPDAAALLERAVPDDNFKRLSEELSYDWLYAAIDTVNQTQQEMKWATHPKILIELAVIQLMNKQNVSTPVMQEQAVHSPELEQKVKKLEQMIDQLQKQGVQVKSDDKASVQPKRTRKAPQQTRMATGQVKELLGKAEKQKLQQVTSQWPDVASRMKVKSVPGSAWLNDSRPVAASPDAILLAFQNEMHRDMMDTKFRETLIEVLQEVFGEGMSFLTLLQSQWTKLKDEFVQEQKTGDTEENSEGQPVSDPLIDEAVKLVGEDLIEWADQK</sequence>
<reference evidence="14 15" key="1">
    <citation type="submission" date="2023-07" db="EMBL/GenBank/DDBJ databases">
        <title>Genomic Encyclopedia of Type Strains, Phase IV (KMG-IV): sequencing the most valuable type-strain genomes for metagenomic binning, comparative biology and taxonomic classification.</title>
        <authorList>
            <person name="Goeker M."/>
        </authorList>
    </citation>
    <scope>NUCLEOTIDE SEQUENCE [LARGE SCALE GENOMIC DNA]</scope>
    <source>
        <strain evidence="14 15">DSM 19154</strain>
    </source>
</reference>
<dbReference type="InterPro" id="IPR045085">
    <property type="entry name" value="HLD_clamp_pol_III_gamma_tau"/>
</dbReference>
<dbReference type="NCBIfam" id="NF004046">
    <property type="entry name" value="PRK05563.1"/>
    <property type="match status" value="1"/>
</dbReference>
<dbReference type="Gene3D" id="1.20.272.10">
    <property type="match status" value="1"/>
</dbReference>
<gene>
    <name evidence="14" type="ORF">J2S05_004180</name>
</gene>
<feature type="region of interest" description="Disordered" evidence="12">
    <location>
        <begin position="423"/>
        <end position="447"/>
    </location>
</feature>
<evidence type="ECO:0000256" key="11">
    <source>
        <dbReference type="ARBA" id="ARBA00049244"/>
    </source>
</evidence>
<evidence type="ECO:0000256" key="1">
    <source>
        <dbReference type="ARBA" id="ARBA00006360"/>
    </source>
</evidence>
<dbReference type="Pfam" id="PF12169">
    <property type="entry name" value="DNA_pol3_gamma3"/>
    <property type="match status" value="1"/>
</dbReference>
<dbReference type="CDD" id="cd00009">
    <property type="entry name" value="AAA"/>
    <property type="match status" value="1"/>
</dbReference>
<evidence type="ECO:0000313" key="15">
    <source>
        <dbReference type="Proteomes" id="UP001225034"/>
    </source>
</evidence>
<evidence type="ECO:0000256" key="12">
    <source>
        <dbReference type="SAM" id="MobiDB-lite"/>
    </source>
</evidence>
<keyword evidence="9" id="KW-0067">ATP-binding</keyword>
<evidence type="ECO:0000256" key="10">
    <source>
        <dbReference type="ARBA" id="ARBA00022932"/>
    </source>
</evidence>
<keyword evidence="4 14" id="KW-0548">Nucleotidyltransferase</keyword>
<evidence type="ECO:0000313" key="14">
    <source>
        <dbReference type="EMBL" id="MDQ0209338.1"/>
    </source>
</evidence>
<dbReference type="PANTHER" id="PTHR11669">
    <property type="entry name" value="REPLICATION FACTOR C / DNA POLYMERASE III GAMMA-TAU SUBUNIT"/>
    <property type="match status" value="1"/>
</dbReference>
<evidence type="ECO:0000256" key="9">
    <source>
        <dbReference type="ARBA" id="ARBA00022840"/>
    </source>
</evidence>
<dbReference type="Gene3D" id="1.10.8.60">
    <property type="match status" value="1"/>
</dbReference>
<dbReference type="InterPro" id="IPR012763">
    <property type="entry name" value="DNA_pol_III_sug/sutau_N"/>
</dbReference>
<evidence type="ECO:0000256" key="2">
    <source>
        <dbReference type="ARBA" id="ARBA00012417"/>
    </source>
</evidence>
<dbReference type="InterPro" id="IPR008921">
    <property type="entry name" value="DNA_pol3_clamp-load_cplx_C"/>
</dbReference>
<evidence type="ECO:0000256" key="7">
    <source>
        <dbReference type="ARBA" id="ARBA00022741"/>
    </source>
</evidence>
<accession>A0ABT9YNZ1</accession>
<keyword evidence="6" id="KW-0479">Metal-binding</keyword>
<proteinExistence type="inferred from homology"/>
<dbReference type="Gene3D" id="3.30.300.180">
    <property type="match status" value="1"/>
</dbReference>
<dbReference type="SUPFAM" id="SSF48019">
    <property type="entry name" value="post-AAA+ oligomerization domain-like"/>
    <property type="match status" value="1"/>
</dbReference>
<evidence type="ECO:0000256" key="8">
    <source>
        <dbReference type="ARBA" id="ARBA00022833"/>
    </source>
</evidence>
<dbReference type="PANTHER" id="PTHR11669:SF0">
    <property type="entry name" value="PROTEIN STICHEL-LIKE 2"/>
    <property type="match status" value="1"/>
</dbReference>
<comment type="similarity">
    <text evidence="1">Belongs to the DnaX/STICHEL family.</text>
</comment>
<dbReference type="Proteomes" id="UP001225034">
    <property type="component" value="Unassembled WGS sequence"/>
</dbReference>
<dbReference type="CDD" id="cd18137">
    <property type="entry name" value="HLD_clamp_pol_III_gamma_tau"/>
    <property type="match status" value="1"/>
</dbReference>
<evidence type="ECO:0000259" key="13">
    <source>
        <dbReference type="SMART" id="SM00382"/>
    </source>
</evidence>
<keyword evidence="8" id="KW-0862">Zinc</keyword>
<keyword evidence="10" id="KW-0239">DNA-directed DNA polymerase</keyword>
<dbReference type="InterPro" id="IPR003593">
    <property type="entry name" value="AAA+_ATPase"/>
</dbReference>
<comment type="catalytic activity">
    <reaction evidence="11">
        <text>DNA(n) + a 2'-deoxyribonucleoside 5'-triphosphate = DNA(n+1) + diphosphate</text>
        <dbReference type="Rhea" id="RHEA:22508"/>
        <dbReference type="Rhea" id="RHEA-COMP:17339"/>
        <dbReference type="Rhea" id="RHEA-COMP:17340"/>
        <dbReference type="ChEBI" id="CHEBI:33019"/>
        <dbReference type="ChEBI" id="CHEBI:61560"/>
        <dbReference type="ChEBI" id="CHEBI:173112"/>
        <dbReference type="EC" id="2.7.7.7"/>
    </reaction>
</comment>
<dbReference type="NCBIfam" id="TIGR02397">
    <property type="entry name" value="dnaX_nterm"/>
    <property type="match status" value="1"/>
</dbReference>
<feature type="region of interest" description="Disordered" evidence="12">
    <location>
        <begin position="556"/>
        <end position="576"/>
    </location>
</feature>
<evidence type="ECO:0000256" key="3">
    <source>
        <dbReference type="ARBA" id="ARBA00022679"/>
    </source>
</evidence>
<dbReference type="PRINTS" id="PR00300">
    <property type="entry name" value="CLPPROTEASEA"/>
</dbReference>
<dbReference type="EMBL" id="JAUSUA010000011">
    <property type="protein sequence ID" value="MDQ0209338.1"/>
    <property type="molecule type" value="Genomic_DNA"/>
</dbReference>
<dbReference type="InterPro" id="IPR027417">
    <property type="entry name" value="P-loop_NTPase"/>
</dbReference>
<dbReference type="InterPro" id="IPR038454">
    <property type="entry name" value="DnaA_N_sf"/>
</dbReference>
<evidence type="ECO:0000256" key="6">
    <source>
        <dbReference type="ARBA" id="ARBA00022723"/>
    </source>
</evidence>
<keyword evidence="15" id="KW-1185">Reference proteome</keyword>
<evidence type="ECO:0000256" key="4">
    <source>
        <dbReference type="ARBA" id="ARBA00022695"/>
    </source>
</evidence>
<dbReference type="GO" id="GO:0003887">
    <property type="term" value="F:DNA-directed DNA polymerase activity"/>
    <property type="evidence" value="ECO:0007669"/>
    <property type="project" value="UniProtKB-EC"/>
</dbReference>
<protein>
    <recommendedName>
        <fullName evidence="2">DNA-directed DNA polymerase</fullName>
        <ecNumber evidence="2">2.7.7.7</ecNumber>
    </recommendedName>
</protein>
<dbReference type="InterPro" id="IPR001270">
    <property type="entry name" value="ClpA/B"/>
</dbReference>